<dbReference type="GO" id="GO:0005975">
    <property type="term" value="P:carbohydrate metabolic process"/>
    <property type="evidence" value="ECO:0007669"/>
    <property type="project" value="InterPro"/>
</dbReference>
<protein>
    <submittedName>
        <fullName evidence="5">Alpha-glycosidase</fullName>
    </submittedName>
</protein>
<evidence type="ECO:0000313" key="5">
    <source>
        <dbReference type="EMBL" id="RIE05381.1"/>
    </source>
</evidence>
<dbReference type="Gene3D" id="2.60.40.10">
    <property type="entry name" value="Immunoglobulins"/>
    <property type="match status" value="1"/>
</dbReference>
<keyword evidence="6" id="KW-1185">Reference proteome</keyword>
<dbReference type="InterPro" id="IPR013783">
    <property type="entry name" value="Ig-like_fold"/>
</dbReference>
<dbReference type="Gene3D" id="3.20.20.80">
    <property type="entry name" value="Glycosidases"/>
    <property type="match status" value="1"/>
</dbReference>
<dbReference type="CDD" id="cd11338">
    <property type="entry name" value="AmyAc_CMD"/>
    <property type="match status" value="1"/>
</dbReference>
<dbReference type="InterPro" id="IPR004185">
    <property type="entry name" value="Glyco_hydro_13_lg-like_dom"/>
</dbReference>
<dbReference type="InterPro" id="IPR017853">
    <property type="entry name" value="GH"/>
</dbReference>
<dbReference type="Gene3D" id="2.60.40.1180">
    <property type="entry name" value="Golgi alpha-mannosidase II"/>
    <property type="match status" value="1"/>
</dbReference>
<dbReference type="Pfam" id="PF16657">
    <property type="entry name" value="Malt_amylase_C"/>
    <property type="match status" value="1"/>
</dbReference>
<dbReference type="GO" id="GO:0004553">
    <property type="term" value="F:hydrolase activity, hydrolyzing O-glycosyl compounds"/>
    <property type="evidence" value="ECO:0007669"/>
    <property type="project" value="InterPro"/>
</dbReference>
<dbReference type="SUPFAM" id="SSF51445">
    <property type="entry name" value="(Trans)glycosidases"/>
    <property type="match status" value="1"/>
</dbReference>
<dbReference type="Proteomes" id="UP000266340">
    <property type="component" value="Unassembled WGS sequence"/>
</dbReference>
<comment type="caution">
    <text evidence="5">The sequence shown here is derived from an EMBL/GenBank/DDBJ whole genome shotgun (WGS) entry which is preliminary data.</text>
</comment>
<dbReference type="SUPFAM" id="SSF81296">
    <property type="entry name" value="E set domains"/>
    <property type="match status" value="1"/>
</dbReference>
<dbReference type="CDD" id="cd02857">
    <property type="entry name" value="E_set_CDase_PDE_N"/>
    <property type="match status" value="1"/>
</dbReference>
<organism evidence="5 6">
    <name type="scientific">Cohnella faecalis</name>
    <dbReference type="NCBI Taxonomy" id="2315694"/>
    <lineage>
        <taxon>Bacteria</taxon>
        <taxon>Bacillati</taxon>
        <taxon>Bacillota</taxon>
        <taxon>Bacilli</taxon>
        <taxon>Bacillales</taxon>
        <taxon>Paenibacillaceae</taxon>
        <taxon>Cohnella</taxon>
    </lineage>
</organism>
<dbReference type="PANTHER" id="PTHR10357:SF210">
    <property type="entry name" value="MALTODEXTRIN GLUCOSIDASE"/>
    <property type="match status" value="1"/>
</dbReference>
<keyword evidence="3 5" id="KW-0326">Glycosidase</keyword>
<sequence>MNLEAVYHRTKFNWSYAYDDRTLHIRIRTKKDDIKQIDLHCGDKYGWDRTNTVVPMTLWVSDALFDYWQATVQPKFRRLVYYFALNDGDRTVYMQEKGFFDDAPVIFHEGLFDFPFLNPADVHTPPAWVKKAVFYQIFPERFANGDPTNDPEGTEQWGGKPGLNNFFGGDLQGIIDHLEHLTSLGINAIYLNPVFEGTTNHKYDTKDYFKVDPHFGTNDKLKELVKACHERGIRVLLDAVFNHSGHTFEPFVDVMEKGASSAYADWFYVREWPLTVKDGVPTYDTFGFEPIMPKLNTANTEVKEYLLKVAKYWIEEVGVDGWRLDVANEVDHAFWREFRKTVKGVNPDAYILGEIMHEAVPWLLGDQFDAVMNYPFTKACLDFFAHDRIGANQLANRLAGQLTSYPSQVNEVAFNLLGSHDTARLLTLCEGRTERLKLATLFQFTFPGAPCIYYGDEIGMDGGHDPDCRKCMEWDPQKQNGDLLQFFKQTISLRHQYPALQDGALTFLQDQANDQNLIYERRDAQDRFVILINKSESSSVFRATIANEAWTDIVSGTPVTAEQGQLNFELPAFGYAILHARIGGK</sequence>
<evidence type="ECO:0000259" key="4">
    <source>
        <dbReference type="SMART" id="SM00642"/>
    </source>
</evidence>
<dbReference type="InterPro" id="IPR013780">
    <property type="entry name" value="Glyco_hydro_b"/>
</dbReference>
<accession>A0A398D1L1</accession>
<dbReference type="Gene3D" id="3.90.400.10">
    <property type="entry name" value="Oligo-1,6-glucosidase, Domain 2"/>
    <property type="match status" value="1"/>
</dbReference>
<reference evidence="5 6" key="1">
    <citation type="submission" date="2018-09" db="EMBL/GenBank/DDBJ databases">
        <title>Cohnella cavernae sp. nov., isolated from a karst cave.</title>
        <authorList>
            <person name="Zhu H."/>
        </authorList>
    </citation>
    <scope>NUCLEOTIDE SEQUENCE [LARGE SCALE GENOMIC DNA]</scope>
    <source>
        <strain evidence="5 6">K2E09-144</strain>
    </source>
</reference>
<dbReference type="Pfam" id="PF02903">
    <property type="entry name" value="Alpha-amylase_N"/>
    <property type="match status" value="1"/>
</dbReference>
<proteinExistence type="inferred from homology"/>
<dbReference type="OrthoDB" id="9805159at2"/>
<dbReference type="InterPro" id="IPR014756">
    <property type="entry name" value="Ig_E-set"/>
</dbReference>
<dbReference type="EMBL" id="QXJM01000007">
    <property type="protein sequence ID" value="RIE05381.1"/>
    <property type="molecule type" value="Genomic_DNA"/>
</dbReference>
<evidence type="ECO:0000256" key="2">
    <source>
        <dbReference type="ARBA" id="ARBA00022801"/>
    </source>
</evidence>
<dbReference type="InterPro" id="IPR045857">
    <property type="entry name" value="O16G_dom_2"/>
</dbReference>
<comment type="similarity">
    <text evidence="1">Belongs to the glycosyl hydrolase 13 family.</text>
</comment>
<dbReference type="InterPro" id="IPR032091">
    <property type="entry name" value="Malt_amylase-like_C"/>
</dbReference>
<dbReference type="AlphaFoldDB" id="A0A398D1L1"/>
<evidence type="ECO:0000256" key="1">
    <source>
        <dbReference type="ARBA" id="ARBA00008061"/>
    </source>
</evidence>
<dbReference type="RefSeq" id="WP_119147381.1">
    <property type="nucleotide sequence ID" value="NZ_JBHSOV010000061.1"/>
</dbReference>
<dbReference type="SMART" id="SM00642">
    <property type="entry name" value="Aamy"/>
    <property type="match status" value="1"/>
</dbReference>
<feature type="domain" description="Glycosyl hydrolase family 13 catalytic" evidence="4">
    <location>
        <begin position="136"/>
        <end position="494"/>
    </location>
</feature>
<keyword evidence="2" id="KW-0378">Hydrolase</keyword>
<dbReference type="PANTHER" id="PTHR10357">
    <property type="entry name" value="ALPHA-AMYLASE FAMILY MEMBER"/>
    <property type="match status" value="1"/>
</dbReference>
<dbReference type="InterPro" id="IPR006047">
    <property type="entry name" value="GH13_cat_dom"/>
</dbReference>
<evidence type="ECO:0000256" key="3">
    <source>
        <dbReference type="ARBA" id="ARBA00023295"/>
    </source>
</evidence>
<evidence type="ECO:0000313" key="6">
    <source>
        <dbReference type="Proteomes" id="UP000266340"/>
    </source>
</evidence>
<dbReference type="Pfam" id="PF00128">
    <property type="entry name" value="Alpha-amylase"/>
    <property type="match status" value="1"/>
</dbReference>
<gene>
    <name evidence="5" type="ORF">D3H35_00930</name>
</gene>
<name>A0A398D1L1_9BACL</name>
<dbReference type="SUPFAM" id="SSF51011">
    <property type="entry name" value="Glycosyl hydrolase domain"/>
    <property type="match status" value="1"/>
</dbReference>